<evidence type="ECO:0000256" key="2">
    <source>
        <dbReference type="ARBA" id="ARBA00023004"/>
    </source>
</evidence>
<dbReference type="InterPro" id="IPR017896">
    <property type="entry name" value="4Fe4S_Fe-S-bd"/>
</dbReference>
<dbReference type="PROSITE" id="PS00198">
    <property type="entry name" value="4FE4S_FER_1"/>
    <property type="match status" value="2"/>
</dbReference>
<dbReference type="Gene3D" id="3.30.70.20">
    <property type="match status" value="2"/>
</dbReference>
<proteinExistence type="predicted"/>
<accession>A0ABZ2J0U1</accession>
<dbReference type="EMBL" id="CP146609">
    <property type="protein sequence ID" value="WWX24487.1"/>
    <property type="molecule type" value="Genomic_DNA"/>
</dbReference>
<evidence type="ECO:0000256" key="1">
    <source>
        <dbReference type="ARBA" id="ARBA00022723"/>
    </source>
</evidence>
<protein>
    <submittedName>
        <fullName evidence="5">4Fe-4S binding protein</fullName>
    </submittedName>
</protein>
<keyword evidence="1" id="KW-0479">Metal-binding</keyword>
<dbReference type="SUPFAM" id="SSF54862">
    <property type="entry name" value="4Fe-4S ferredoxins"/>
    <property type="match status" value="1"/>
</dbReference>
<evidence type="ECO:0000259" key="4">
    <source>
        <dbReference type="PROSITE" id="PS51379"/>
    </source>
</evidence>
<reference evidence="5 6" key="1">
    <citation type="submission" date="2024-03" db="EMBL/GenBank/DDBJ databases">
        <title>Phenotype and Genome Characterization of a Sulfate-Reducing Bacterium Pseudodesulfovibrio sp. strain 5S69, isolated from Petroleum Reservoir in Tatarstan (Russia).</title>
        <authorList>
            <person name="Bidzhieva S.K."/>
            <person name="Kadnikov V."/>
            <person name="Tourova T.P."/>
            <person name="Samigullina S.R."/>
            <person name="Sokolova D.S."/>
            <person name="Poltaraus A.B."/>
            <person name="Avtukh A.N."/>
            <person name="Tereshina V.M."/>
            <person name="Mardanov A.V."/>
            <person name="Nazina T.N."/>
        </authorList>
    </citation>
    <scope>NUCLEOTIDE SEQUENCE [LARGE SCALE GENOMIC DNA]</scope>
    <source>
        <strain evidence="5 6">5S69</strain>
    </source>
</reference>
<dbReference type="Pfam" id="PF00037">
    <property type="entry name" value="Fer4"/>
    <property type="match status" value="2"/>
</dbReference>
<sequence length="58" mass="6305">MHKIDPEECQFCGACQSACPNDAIVHPAGENYYEINENCIDCGACEDECGFNAISSDE</sequence>
<keyword evidence="2" id="KW-0408">Iron</keyword>
<gene>
    <name evidence="5" type="ORF">V8V93_09830</name>
</gene>
<dbReference type="RefSeq" id="WP_338670157.1">
    <property type="nucleotide sequence ID" value="NZ_CP146609.1"/>
</dbReference>
<evidence type="ECO:0000313" key="5">
    <source>
        <dbReference type="EMBL" id="WWX24487.1"/>
    </source>
</evidence>
<evidence type="ECO:0000313" key="6">
    <source>
        <dbReference type="Proteomes" id="UP001385389"/>
    </source>
</evidence>
<keyword evidence="6" id="KW-1185">Reference proteome</keyword>
<dbReference type="Proteomes" id="UP001385389">
    <property type="component" value="Chromosome"/>
</dbReference>
<dbReference type="PROSITE" id="PS51379">
    <property type="entry name" value="4FE4S_FER_2"/>
    <property type="match status" value="2"/>
</dbReference>
<keyword evidence="3" id="KW-0411">Iron-sulfur</keyword>
<feature type="domain" description="4Fe-4S ferredoxin-type" evidence="4">
    <location>
        <begin position="1"/>
        <end position="29"/>
    </location>
</feature>
<evidence type="ECO:0000256" key="3">
    <source>
        <dbReference type="ARBA" id="ARBA00023014"/>
    </source>
</evidence>
<organism evidence="5 6">
    <name type="scientific">Pseudodesulfovibrio methanolicus</name>
    <dbReference type="NCBI Taxonomy" id="3126690"/>
    <lineage>
        <taxon>Bacteria</taxon>
        <taxon>Pseudomonadati</taxon>
        <taxon>Thermodesulfobacteriota</taxon>
        <taxon>Desulfovibrionia</taxon>
        <taxon>Desulfovibrionales</taxon>
        <taxon>Desulfovibrionaceae</taxon>
    </lineage>
</organism>
<name>A0ABZ2J0U1_9BACT</name>
<feature type="domain" description="4Fe-4S ferredoxin-type" evidence="4">
    <location>
        <begin position="31"/>
        <end position="58"/>
    </location>
</feature>
<dbReference type="InterPro" id="IPR017900">
    <property type="entry name" value="4Fe4S_Fe_S_CS"/>
</dbReference>